<accession>A0A926HZA9</accession>
<dbReference type="InterPro" id="IPR005149">
    <property type="entry name" value="Tscrpt_reg_PadR_N"/>
</dbReference>
<sequence length="121" mass="14010">MKINKELMKGSTSILILSLLEKRDMYGYQITQELKKQSENIFELKEGTLYPMLHGLENESAIASYWFDADNGKRRKYYQITPLGKKLLIEKKREWKTYSNAVNTIIGSVSSITAFRGACYE</sequence>
<dbReference type="InterPro" id="IPR036388">
    <property type="entry name" value="WH-like_DNA-bd_sf"/>
</dbReference>
<dbReference type="Proteomes" id="UP000611762">
    <property type="component" value="Unassembled WGS sequence"/>
</dbReference>
<dbReference type="AlphaFoldDB" id="A0A926HZA9"/>
<evidence type="ECO:0000259" key="1">
    <source>
        <dbReference type="Pfam" id="PF03551"/>
    </source>
</evidence>
<dbReference type="RefSeq" id="WP_249312775.1">
    <property type="nucleotide sequence ID" value="NZ_JACRSU010000003.1"/>
</dbReference>
<evidence type="ECO:0000313" key="3">
    <source>
        <dbReference type="Proteomes" id="UP000611762"/>
    </source>
</evidence>
<dbReference type="InterPro" id="IPR052509">
    <property type="entry name" value="Metal_resp_DNA-bind_regulator"/>
</dbReference>
<organism evidence="2 3">
    <name type="scientific">Congzhengia minquanensis</name>
    <dbReference type="NCBI Taxonomy" id="2763657"/>
    <lineage>
        <taxon>Bacteria</taxon>
        <taxon>Bacillati</taxon>
        <taxon>Bacillota</taxon>
        <taxon>Clostridia</taxon>
        <taxon>Eubacteriales</taxon>
        <taxon>Oscillospiraceae</taxon>
        <taxon>Congzhengia</taxon>
    </lineage>
</organism>
<feature type="domain" description="Transcription regulator PadR N-terminal" evidence="1">
    <location>
        <begin position="16"/>
        <end position="88"/>
    </location>
</feature>
<proteinExistence type="predicted"/>
<reference evidence="2" key="1">
    <citation type="submission" date="2020-08" db="EMBL/GenBank/DDBJ databases">
        <title>Genome public.</title>
        <authorList>
            <person name="Liu C."/>
            <person name="Sun Q."/>
        </authorList>
    </citation>
    <scope>NUCLEOTIDE SEQUENCE</scope>
    <source>
        <strain evidence="2">H8</strain>
    </source>
</reference>
<dbReference type="PANTHER" id="PTHR33169">
    <property type="entry name" value="PADR-FAMILY TRANSCRIPTIONAL REGULATOR"/>
    <property type="match status" value="1"/>
</dbReference>
<comment type="caution">
    <text evidence="2">The sequence shown here is derived from an EMBL/GenBank/DDBJ whole genome shotgun (WGS) entry which is preliminary data.</text>
</comment>
<name>A0A926HZA9_9FIRM</name>
<dbReference type="EMBL" id="JACRSU010000003">
    <property type="protein sequence ID" value="MBC8540980.1"/>
    <property type="molecule type" value="Genomic_DNA"/>
</dbReference>
<dbReference type="PANTHER" id="PTHR33169:SF14">
    <property type="entry name" value="TRANSCRIPTIONAL REGULATOR RV3488"/>
    <property type="match status" value="1"/>
</dbReference>
<evidence type="ECO:0000313" key="2">
    <source>
        <dbReference type="EMBL" id="MBC8540980.1"/>
    </source>
</evidence>
<dbReference type="Gene3D" id="1.10.10.10">
    <property type="entry name" value="Winged helix-like DNA-binding domain superfamily/Winged helix DNA-binding domain"/>
    <property type="match status" value="1"/>
</dbReference>
<protein>
    <submittedName>
        <fullName evidence="2">Helix-turn-helix transcriptional regulator</fullName>
    </submittedName>
</protein>
<keyword evidence="3" id="KW-1185">Reference proteome</keyword>
<dbReference type="Pfam" id="PF03551">
    <property type="entry name" value="PadR"/>
    <property type="match status" value="1"/>
</dbReference>
<dbReference type="SUPFAM" id="SSF46785">
    <property type="entry name" value="Winged helix' DNA-binding domain"/>
    <property type="match status" value="1"/>
</dbReference>
<gene>
    <name evidence="2" type="ORF">H8698_08350</name>
</gene>
<dbReference type="InterPro" id="IPR036390">
    <property type="entry name" value="WH_DNA-bd_sf"/>
</dbReference>